<dbReference type="InterPro" id="IPR013766">
    <property type="entry name" value="Thioredoxin_domain"/>
</dbReference>
<sequence length="211" mass="23239">MKPVTLLAVAVTVFVVIAAITVYSRLAQFTPPQQIDVSGLPLPKWAISFGKTDAPITIIELYDLHCPFCAIAHERLDPLYRELLNSGKLRLVFLDLIVHPDALQAHQYLHCAYRQLGNKTYDLITQLYRLLAEDEVNGPGKQLELLQQYKCGDMPSKSDFDNAVNALLKALAQKGVSISQLGTPTFIIIKNGTVNVVVGADVARVISLISQ</sequence>
<evidence type="ECO:0000313" key="4">
    <source>
        <dbReference type="EMBL" id="RFA96272.1"/>
    </source>
</evidence>
<organism evidence="5 6">
    <name type="scientific">Pyrobaculum aerophilum</name>
    <dbReference type="NCBI Taxonomy" id="13773"/>
    <lineage>
        <taxon>Archaea</taxon>
        <taxon>Thermoproteota</taxon>
        <taxon>Thermoprotei</taxon>
        <taxon>Thermoproteales</taxon>
        <taxon>Thermoproteaceae</taxon>
        <taxon>Pyrobaculum</taxon>
    </lineage>
</organism>
<reference evidence="6 7" key="1">
    <citation type="submission" date="2017-07" db="EMBL/GenBank/DDBJ databases">
        <title>Draft genome sequence of aerobic hyperthermophilic archaea, Pyrobaculum aerophilum YKB31 and YKB32.</title>
        <authorList>
            <person name="Mochizuki T."/>
            <person name="Berliner A.J."/>
            <person name="Yoshida-Takashima Y."/>
            <person name="Takaki Y."/>
            <person name="Nunoura T."/>
            <person name="Takai K."/>
        </authorList>
    </citation>
    <scope>NUCLEOTIDE SEQUENCE [LARGE SCALE GENOMIC DNA]</scope>
    <source>
        <strain evidence="4 7">YKB31</strain>
        <strain evidence="5 6">YKB32</strain>
    </source>
</reference>
<name>A0A371R592_9CREN</name>
<dbReference type="SUPFAM" id="SSF52833">
    <property type="entry name" value="Thioredoxin-like"/>
    <property type="match status" value="1"/>
</dbReference>
<dbReference type="OrthoDB" id="15256at2157"/>
<dbReference type="EMBL" id="DUJP01000030">
    <property type="protein sequence ID" value="HII47578.1"/>
    <property type="molecule type" value="Genomic_DNA"/>
</dbReference>
<dbReference type="InterPro" id="IPR051470">
    <property type="entry name" value="Thiol:disulfide_interchange"/>
</dbReference>
<dbReference type="OMA" id="ELFDLHC"/>
<protein>
    <submittedName>
        <fullName evidence="3">DsbA family protein</fullName>
    </submittedName>
    <submittedName>
        <fullName evidence="5">Protein-disulfide isomerase</fullName>
    </submittedName>
</protein>
<dbReference type="Proteomes" id="UP000256877">
    <property type="component" value="Unassembled WGS sequence"/>
</dbReference>
<dbReference type="Proteomes" id="UP000651120">
    <property type="component" value="Unassembled WGS sequence"/>
</dbReference>
<dbReference type="CDD" id="cd02972">
    <property type="entry name" value="DsbA_family"/>
    <property type="match status" value="1"/>
</dbReference>
<gene>
    <name evidence="4" type="ORF">CGL51_05595</name>
    <name evidence="5" type="ORF">CGL52_04375</name>
    <name evidence="3" type="ORF">HA333_09110</name>
</gene>
<dbReference type="PANTHER" id="PTHR35272:SF3">
    <property type="entry name" value="THIOL:DISULFIDE INTERCHANGE PROTEIN DSBC"/>
    <property type="match status" value="1"/>
</dbReference>
<keyword evidence="5" id="KW-0413">Isomerase</keyword>
<comment type="similarity">
    <text evidence="1">Belongs to the glutaredoxin family.</text>
</comment>
<dbReference type="Gene3D" id="3.40.30.10">
    <property type="entry name" value="Glutaredoxin"/>
    <property type="match status" value="1"/>
</dbReference>
<dbReference type="GeneID" id="1463998"/>
<evidence type="ECO:0000313" key="6">
    <source>
        <dbReference type="Proteomes" id="UP000256877"/>
    </source>
</evidence>
<evidence type="ECO:0000313" key="3">
    <source>
        <dbReference type="EMBL" id="HII47578.1"/>
    </source>
</evidence>
<proteinExistence type="inferred from homology"/>
<evidence type="ECO:0000259" key="2">
    <source>
        <dbReference type="PROSITE" id="PS51352"/>
    </source>
</evidence>
<evidence type="ECO:0000313" key="7">
    <source>
        <dbReference type="Proteomes" id="UP000257123"/>
    </source>
</evidence>
<dbReference type="InterPro" id="IPR012336">
    <property type="entry name" value="Thioredoxin-like_fold"/>
</dbReference>
<dbReference type="Proteomes" id="UP000257123">
    <property type="component" value="Unassembled WGS sequence"/>
</dbReference>
<dbReference type="EMBL" id="NMUE01000013">
    <property type="protein sequence ID" value="RFA96272.1"/>
    <property type="molecule type" value="Genomic_DNA"/>
</dbReference>
<dbReference type="InterPro" id="IPR036249">
    <property type="entry name" value="Thioredoxin-like_sf"/>
</dbReference>
<accession>A0A371R592</accession>
<dbReference type="Pfam" id="PF13462">
    <property type="entry name" value="Thioredoxin_4"/>
    <property type="match status" value="1"/>
</dbReference>
<dbReference type="EMBL" id="NMUF01000008">
    <property type="protein sequence ID" value="RFA99234.1"/>
    <property type="molecule type" value="Genomic_DNA"/>
</dbReference>
<dbReference type="PROSITE" id="PS51352">
    <property type="entry name" value="THIOREDOXIN_2"/>
    <property type="match status" value="1"/>
</dbReference>
<comment type="caution">
    <text evidence="5">The sequence shown here is derived from an EMBL/GenBank/DDBJ whole genome shotgun (WGS) entry which is preliminary data.</text>
</comment>
<evidence type="ECO:0000256" key="1">
    <source>
        <dbReference type="ARBA" id="ARBA00007787"/>
    </source>
</evidence>
<feature type="domain" description="Thioredoxin" evidence="2">
    <location>
        <begin position="20"/>
        <end position="169"/>
    </location>
</feature>
<dbReference type="GO" id="GO:0016853">
    <property type="term" value="F:isomerase activity"/>
    <property type="evidence" value="ECO:0007669"/>
    <property type="project" value="UniProtKB-KW"/>
</dbReference>
<reference evidence="3" key="2">
    <citation type="journal article" date="2020" name="bioRxiv">
        <title>A rank-normalized archaeal taxonomy based on genome phylogeny resolves widespread incomplete and uneven classifications.</title>
        <authorList>
            <person name="Rinke C."/>
            <person name="Chuvochina M."/>
            <person name="Mussig A.J."/>
            <person name="Chaumeil P.-A."/>
            <person name="Waite D.W."/>
            <person name="Whitman W.B."/>
            <person name="Parks D.H."/>
            <person name="Hugenholtz P."/>
        </authorList>
    </citation>
    <scope>NUCLEOTIDE SEQUENCE</scope>
    <source>
        <strain evidence="3">UBA8839</strain>
    </source>
</reference>
<dbReference type="PANTHER" id="PTHR35272">
    <property type="entry name" value="THIOL:DISULFIDE INTERCHANGE PROTEIN DSBC-RELATED"/>
    <property type="match status" value="1"/>
</dbReference>
<dbReference type="AlphaFoldDB" id="A0A371R592"/>
<dbReference type="RefSeq" id="WP_011009279.1">
    <property type="nucleotide sequence ID" value="NZ_DUJP01000030.1"/>
</dbReference>
<evidence type="ECO:0000313" key="5">
    <source>
        <dbReference type="EMBL" id="RFA99234.1"/>
    </source>
</evidence>